<reference evidence="2" key="1">
    <citation type="submission" date="2023-03" db="EMBL/GenBank/DDBJ databases">
        <title>Massive genome expansion in bonnet fungi (Mycena s.s.) driven by repeated elements and novel gene families across ecological guilds.</title>
        <authorList>
            <consortium name="Lawrence Berkeley National Laboratory"/>
            <person name="Harder C.B."/>
            <person name="Miyauchi S."/>
            <person name="Viragh M."/>
            <person name="Kuo A."/>
            <person name="Thoen E."/>
            <person name="Andreopoulos B."/>
            <person name="Lu D."/>
            <person name="Skrede I."/>
            <person name="Drula E."/>
            <person name="Henrissat B."/>
            <person name="Morin E."/>
            <person name="Kohler A."/>
            <person name="Barry K."/>
            <person name="LaButti K."/>
            <person name="Morin E."/>
            <person name="Salamov A."/>
            <person name="Lipzen A."/>
            <person name="Mereny Z."/>
            <person name="Hegedus B."/>
            <person name="Baldrian P."/>
            <person name="Stursova M."/>
            <person name="Weitz H."/>
            <person name="Taylor A."/>
            <person name="Grigoriev I.V."/>
            <person name="Nagy L.G."/>
            <person name="Martin F."/>
            <person name="Kauserud H."/>
        </authorList>
    </citation>
    <scope>NUCLEOTIDE SEQUENCE</scope>
    <source>
        <strain evidence="2">CBHHK173m</strain>
    </source>
</reference>
<evidence type="ECO:0000256" key="1">
    <source>
        <dbReference type="SAM" id="MobiDB-lite"/>
    </source>
</evidence>
<dbReference type="Proteomes" id="UP001222325">
    <property type="component" value="Unassembled WGS sequence"/>
</dbReference>
<dbReference type="EMBL" id="JARJCN010000027">
    <property type="protein sequence ID" value="KAJ7087987.1"/>
    <property type="molecule type" value="Genomic_DNA"/>
</dbReference>
<evidence type="ECO:0000313" key="3">
    <source>
        <dbReference type="Proteomes" id="UP001222325"/>
    </source>
</evidence>
<protein>
    <submittedName>
        <fullName evidence="2">Uncharacterized protein</fullName>
    </submittedName>
</protein>
<keyword evidence="3" id="KW-1185">Reference proteome</keyword>
<gene>
    <name evidence="2" type="ORF">B0H15DRAFT_801053</name>
</gene>
<feature type="region of interest" description="Disordered" evidence="1">
    <location>
        <begin position="314"/>
        <end position="333"/>
    </location>
</feature>
<dbReference type="AlphaFoldDB" id="A0AAD6U486"/>
<organism evidence="2 3">
    <name type="scientific">Mycena belliarum</name>
    <dbReference type="NCBI Taxonomy" id="1033014"/>
    <lineage>
        <taxon>Eukaryota</taxon>
        <taxon>Fungi</taxon>
        <taxon>Dikarya</taxon>
        <taxon>Basidiomycota</taxon>
        <taxon>Agaricomycotina</taxon>
        <taxon>Agaricomycetes</taxon>
        <taxon>Agaricomycetidae</taxon>
        <taxon>Agaricales</taxon>
        <taxon>Marasmiineae</taxon>
        <taxon>Mycenaceae</taxon>
        <taxon>Mycena</taxon>
    </lineage>
</organism>
<accession>A0AAD6U486</accession>
<feature type="compositionally biased region" description="Polar residues" evidence="1">
    <location>
        <begin position="314"/>
        <end position="323"/>
    </location>
</feature>
<sequence>MRLMYGPPRYKNLLLLLLSVLLYLSNIAIIHISTPSLFSVQAFNSSQKIIIPTKGLPEYTRSTPTTNASTMENHITAYASEVLQDLFPDMTTSGKLGLFNGTLYDVLESGYSGQDVTVAATGFNITCGYLPFPNTTWNETQKLWQFAFPDPFGTVELGVQPAQIIGVYVAPPNITAWNSVTLFSTGIPIFDSNQEVGPWVQLDNPMIAPPGLDTGNVTAIQFLQCSGTLVPQRATVQAQSREAYAVEPDIVKHQSAWRPYAGPAPGLINGTMIEMWARWFQNAGSMGGSTTFEGNTGFVPVTSMSIQIASLQVPAQSAQSSGPKNCATEHHPA</sequence>
<proteinExistence type="predicted"/>
<evidence type="ECO:0000313" key="2">
    <source>
        <dbReference type="EMBL" id="KAJ7087987.1"/>
    </source>
</evidence>
<name>A0AAD6U486_9AGAR</name>
<comment type="caution">
    <text evidence="2">The sequence shown here is derived from an EMBL/GenBank/DDBJ whole genome shotgun (WGS) entry which is preliminary data.</text>
</comment>